<dbReference type="AlphaFoldDB" id="A0A0A9GN57"/>
<name>A0A0A9GN57_ARUDO</name>
<reference evidence="1" key="1">
    <citation type="submission" date="2014-09" db="EMBL/GenBank/DDBJ databases">
        <authorList>
            <person name="Magalhaes I.L.F."/>
            <person name="Oliveira U."/>
            <person name="Santos F.R."/>
            <person name="Vidigal T.H.D.A."/>
            <person name="Brescovit A.D."/>
            <person name="Santos A.J."/>
        </authorList>
    </citation>
    <scope>NUCLEOTIDE SEQUENCE</scope>
    <source>
        <tissue evidence="1">Shoot tissue taken approximately 20 cm above the soil surface</tissue>
    </source>
</reference>
<sequence>MFYWEGGMDGYRVPSVSLMQNNKQYMFSCMTWQFDMHFFI</sequence>
<proteinExistence type="predicted"/>
<evidence type="ECO:0000313" key="1">
    <source>
        <dbReference type="EMBL" id="JAE23981.1"/>
    </source>
</evidence>
<protein>
    <submittedName>
        <fullName evidence="1">Uncharacterized protein</fullName>
    </submittedName>
</protein>
<reference evidence="1" key="2">
    <citation type="journal article" date="2015" name="Data Brief">
        <title>Shoot transcriptome of the giant reed, Arundo donax.</title>
        <authorList>
            <person name="Barrero R.A."/>
            <person name="Guerrero F.D."/>
            <person name="Moolhuijzen P."/>
            <person name="Goolsby J.A."/>
            <person name="Tidwell J."/>
            <person name="Bellgard S.E."/>
            <person name="Bellgard M.I."/>
        </authorList>
    </citation>
    <scope>NUCLEOTIDE SEQUENCE</scope>
    <source>
        <tissue evidence="1">Shoot tissue taken approximately 20 cm above the soil surface</tissue>
    </source>
</reference>
<dbReference type="EMBL" id="GBRH01173915">
    <property type="protein sequence ID" value="JAE23981.1"/>
    <property type="molecule type" value="Transcribed_RNA"/>
</dbReference>
<accession>A0A0A9GN57</accession>
<organism evidence="1">
    <name type="scientific">Arundo donax</name>
    <name type="common">Giant reed</name>
    <name type="synonym">Donax arundinaceus</name>
    <dbReference type="NCBI Taxonomy" id="35708"/>
    <lineage>
        <taxon>Eukaryota</taxon>
        <taxon>Viridiplantae</taxon>
        <taxon>Streptophyta</taxon>
        <taxon>Embryophyta</taxon>
        <taxon>Tracheophyta</taxon>
        <taxon>Spermatophyta</taxon>
        <taxon>Magnoliopsida</taxon>
        <taxon>Liliopsida</taxon>
        <taxon>Poales</taxon>
        <taxon>Poaceae</taxon>
        <taxon>PACMAD clade</taxon>
        <taxon>Arundinoideae</taxon>
        <taxon>Arundineae</taxon>
        <taxon>Arundo</taxon>
    </lineage>
</organism>